<sequence>MKEDNLPVPEKWDAEITDSIISPFSDKLMMFHAAFLVNAALSYYGAALDQVFVLILLSIIKKYSTTQ</sequence>
<proteinExistence type="predicted"/>
<evidence type="ECO:0000313" key="2">
    <source>
        <dbReference type="EMBL" id="MCU9612667.1"/>
    </source>
</evidence>
<dbReference type="InterPro" id="IPR012347">
    <property type="entry name" value="Ferritin-like"/>
</dbReference>
<comment type="caution">
    <text evidence="2">The sequence shown here is derived from an EMBL/GenBank/DDBJ whole genome shotgun (WGS) entry which is preliminary data.</text>
</comment>
<protein>
    <submittedName>
        <fullName evidence="2">DUF3231 family protein</fullName>
    </submittedName>
</protein>
<evidence type="ECO:0000256" key="1">
    <source>
        <dbReference type="SAM" id="Phobius"/>
    </source>
</evidence>
<dbReference type="AlphaFoldDB" id="A0AAE3IQP6"/>
<dbReference type="EMBL" id="JAOUSF010000001">
    <property type="protein sequence ID" value="MCU9612667.1"/>
    <property type="molecule type" value="Genomic_DNA"/>
</dbReference>
<keyword evidence="1" id="KW-1133">Transmembrane helix</keyword>
<dbReference type="InterPro" id="IPR021617">
    <property type="entry name" value="DUF3231"/>
</dbReference>
<evidence type="ECO:0000313" key="3">
    <source>
        <dbReference type="Proteomes" id="UP001209318"/>
    </source>
</evidence>
<keyword evidence="1" id="KW-0812">Transmembrane</keyword>
<organism evidence="2 3">
    <name type="scientific">Perspicuibacillus lycopersici</name>
    <dbReference type="NCBI Taxonomy" id="1325689"/>
    <lineage>
        <taxon>Bacteria</taxon>
        <taxon>Bacillati</taxon>
        <taxon>Bacillota</taxon>
        <taxon>Bacilli</taxon>
        <taxon>Bacillales</taxon>
        <taxon>Bacillaceae</taxon>
        <taxon>Perspicuibacillus</taxon>
    </lineage>
</organism>
<dbReference type="Pfam" id="PF11553">
    <property type="entry name" value="DUF3231"/>
    <property type="match status" value="1"/>
</dbReference>
<keyword evidence="1" id="KW-0472">Membrane</keyword>
<reference evidence="2" key="1">
    <citation type="submission" date="2022-10" db="EMBL/GenBank/DDBJ databases">
        <title>Description of Fervidibacillus gen. nov. in the family Fervidibacillaceae fam. nov. with two species, Fervidibacillus albus sp. nov., and Fervidibacillus halotolerans sp. nov., isolated from tidal flat sediments.</title>
        <authorList>
            <person name="Kwon K.K."/>
            <person name="Yang S.-H."/>
        </authorList>
    </citation>
    <scope>NUCLEOTIDE SEQUENCE</scope>
    <source>
        <strain evidence="2">JCM 19140</strain>
    </source>
</reference>
<keyword evidence="3" id="KW-1185">Reference proteome</keyword>
<dbReference type="RefSeq" id="WP_263071956.1">
    <property type="nucleotide sequence ID" value="NZ_JAOUSF010000001.1"/>
</dbReference>
<accession>A0AAE3IQP6</accession>
<gene>
    <name evidence="2" type="ORF">OEV98_03695</name>
</gene>
<name>A0AAE3IQP6_9BACI</name>
<dbReference type="Proteomes" id="UP001209318">
    <property type="component" value="Unassembled WGS sequence"/>
</dbReference>
<dbReference type="Gene3D" id="1.20.1260.10">
    <property type="match status" value="1"/>
</dbReference>
<feature type="transmembrane region" description="Helical" evidence="1">
    <location>
        <begin position="33"/>
        <end position="60"/>
    </location>
</feature>